<name>A0A8S5MY98_9CAUD</name>
<feature type="compositionally biased region" description="Acidic residues" evidence="1">
    <location>
        <begin position="85"/>
        <end position="100"/>
    </location>
</feature>
<protein>
    <submittedName>
        <fullName evidence="2">Portal protein</fullName>
    </submittedName>
</protein>
<proteinExistence type="predicted"/>
<feature type="compositionally biased region" description="Acidic residues" evidence="1">
    <location>
        <begin position="27"/>
        <end position="38"/>
    </location>
</feature>
<feature type="compositionally biased region" description="Acidic residues" evidence="1">
    <location>
        <begin position="60"/>
        <end position="76"/>
    </location>
</feature>
<accession>A0A8S5MY98</accession>
<evidence type="ECO:0000313" key="2">
    <source>
        <dbReference type="EMBL" id="DAD87103.1"/>
    </source>
</evidence>
<dbReference type="Pfam" id="PF16510">
    <property type="entry name" value="P22_portal"/>
    <property type="match status" value="1"/>
</dbReference>
<sequence length="728" mass="82310">MKDKKKELKEKNAKEVEKARPLRDQEQPEDEEPEEDPAQAEGDKQLMKRLGIDPKKATEEPIEDEEEEPDYIEQEPEPTSLDAKEEPEAEYGAFNEDEGKEWDPNYGRKGIIDEEVIGEAKNTYEKYKQNLEKFKKRIVENEKWWQFKQWEVIGDAQGKENDPKPESAWMFNSLANKHADAMDNYPMPNLLPREESDKGSALSLSKIVPCILDNCDFQQIYSDAWWYKLKQGFCVYATYWDNTRDNGAGDIAVKQIDVLNLLWEPGIKYIQDSPNIFLIDAVDNDILVGMYPDLEGVLSNSAGAEIVKYDTERDDSASNRTVVYDWYYKQTVEGRTIVHYCKFIDGHVLFASENCEEYLESGYYISGEYPFVVDNLFPVESEMLGFGYIDVMKSPQMVINKMDQIVAKNAALVGKPRWAINKNSGVNPEQVADYSQDFFEVNGRIEEGNIKQFQTTPLPALVMNYLEMKKEELKETSGNRDFSQGSTAAGVTAASAIAALQEAGSKLSRDMIGGSYRAYVRLVKQIIELIRQFYDEPRCFRIDGEGGSYEFISFENSLLKETTIDDVTGQPEIVKKPIFDVKISAAKKNAFNRASQNETVKELYGMGVFNPNNYVQAGMLLDAMDFEGVEELRRKVGENGNLNEKLNQLAGIAMQMAGMLDQTVGAGEFTSQVQQALGMEVAPQLNAAAYEARRGIDRPVNTRAANIRDRASNQASVGEGHDISKTDE</sequence>
<evidence type="ECO:0000256" key="1">
    <source>
        <dbReference type="SAM" id="MobiDB-lite"/>
    </source>
</evidence>
<feature type="compositionally biased region" description="Basic and acidic residues" evidence="1">
    <location>
        <begin position="1"/>
        <end position="26"/>
    </location>
</feature>
<feature type="compositionally biased region" description="Basic and acidic residues" evidence="1">
    <location>
        <begin position="719"/>
        <end position="728"/>
    </location>
</feature>
<feature type="region of interest" description="Disordered" evidence="1">
    <location>
        <begin position="708"/>
        <end position="728"/>
    </location>
</feature>
<dbReference type="EMBL" id="BK015014">
    <property type="protein sequence ID" value="DAD87103.1"/>
    <property type="molecule type" value="Genomic_DNA"/>
</dbReference>
<reference evidence="2" key="1">
    <citation type="journal article" date="2021" name="Proc. Natl. Acad. Sci. U.S.A.">
        <title>A Catalog of Tens of Thousands of Viruses from Human Metagenomes Reveals Hidden Associations with Chronic Diseases.</title>
        <authorList>
            <person name="Tisza M.J."/>
            <person name="Buck C.B."/>
        </authorList>
    </citation>
    <scope>NUCLEOTIDE SEQUENCE</scope>
    <source>
        <strain evidence="2">CtlSr7</strain>
    </source>
</reference>
<feature type="compositionally biased region" description="Basic and acidic residues" evidence="1">
    <location>
        <begin position="41"/>
        <end position="59"/>
    </location>
</feature>
<organism evidence="2">
    <name type="scientific">Podoviridae sp. ctlSr7</name>
    <dbReference type="NCBI Taxonomy" id="2826573"/>
    <lineage>
        <taxon>Viruses</taxon>
        <taxon>Duplodnaviria</taxon>
        <taxon>Heunggongvirae</taxon>
        <taxon>Uroviricota</taxon>
        <taxon>Caudoviricetes</taxon>
    </lineage>
</organism>
<feature type="region of interest" description="Disordered" evidence="1">
    <location>
        <begin position="1"/>
        <end position="106"/>
    </location>
</feature>
<dbReference type="InterPro" id="IPR032427">
    <property type="entry name" value="P22_portal"/>
</dbReference>